<dbReference type="GO" id="GO:0020037">
    <property type="term" value="F:heme binding"/>
    <property type="evidence" value="ECO:0007669"/>
    <property type="project" value="InterPro"/>
</dbReference>
<feature type="domain" description="Cytochrome c" evidence="10">
    <location>
        <begin position="36"/>
        <end position="172"/>
    </location>
</feature>
<accession>A0A2K2G2Q6</accession>
<keyword evidence="4" id="KW-0732">Signal</keyword>
<evidence type="ECO:0000259" key="10">
    <source>
        <dbReference type="PROSITE" id="PS51007"/>
    </source>
</evidence>
<feature type="binding site" description="covalent" evidence="8">
    <location>
        <position position="58"/>
    </location>
    <ligand>
        <name>heme c</name>
        <dbReference type="ChEBI" id="CHEBI:61717"/>
        <label>1</label>
    </ligand>
</feature>
<feature type="binding site" description="axial binding residue" evidence="9">
    <location>
        <position position="213"/>
    </location>
    <ligand>
        <name>heme c</name>
        <dbReference type="ChEBI" id="CHEBI:61717"/>
        <label>2</label>
    </ligand>
    <ligandPart>
        <name>Fe</name>
        <dbReference type="ChEBI" id="CHEBI:18248"/>
    </ligandPart>
</feature>
<feature type="binding site" description="axial binding residue" evidence="9">
    <location>
        <position position="62"/>
    </location>
    <ligand>
        <name>heme c</name>
        <dbReference type="ChEBI" id="CHEBI:61717"/>
        <label>1</label>
    </ligand>
    <ligandPart>
        <name>Fe</name>
        <dbReference type="ChEBI" id="CHEBI:18248"/>
    </ligandPart>
</feature>
<evidence type="ECO:0000256" key="6">
    <source>
        <dbReference type="ARBA" id="ARBA00023002"/>
    </source>
</evidence>
<dbReference type="GO" id="GO:0009055">
    <property type="term" value="F:electron transfer activity"/>
    <property type="evidence" value="ECO:0007669"/>
    <property type="project" value="InterPro"/>
</dbReference>
<dbReference type="EMBL" id="LYMM01000027">
    <property type="protein sequence ID" value="PNU05335.1"/>
    <property type="molecule type" value="Genomic_DNA"/>
</dbReference>
<keyword evidence="2 8" id="KW-0349">Heme</keyword>
<dbReference type="InterPro" id="IPR026259">
    <property type="entry name" value="MauG/Cytc_peroxidase"/>
</dbReference>
<evidence type="ECO:0000256" key="4">
    <source>
        <dbReference type="ARBA" id="ARBA00022729"/>
    </source>
</evidence>
<evidence type="ECO:0000256" key="9">
    <source>
        <dbReference type="PIRSR" id="PIRSR000294-2"/>
    </source>
</evidence>
<keyword evidence="5" id="KW-0574">Periplasm</keyword>
<dbReference type="AlphaFoldDB" id="A0A2K2G2Q6"/>
<keyword evidence="3 9" id="KW-0479">Metal-binding</keyword>
<gene>
    <name evidence="11" type="ORF">A8V01_17345</name>
</gene>
<keyword evidence="6" id="KW-0560">Oxidoreductase</keyword>
<evidence type="ECO:0000313" key="12">
    <source>
        <dbReference type="Proteomes" id="UP000236327"/>
    </source>
</evidence>
<comment type="cofactor">
    <cofactor evidence="8">
        <name>heme</name>
        <dbReference type="ChEBI" id="CHEBI:30413"/>
    </cofactor>
    <text evidence="8">Binds 2 heme groups.</text>
</comment>
<dbReference type="InterPro" id="IPR036909">
    <property type="entry name" value="Cyt_c-like_dom_sf"/>
</dbReference>
<dbReference type="GO" id="GO:0042597">
    <property type="term" value="C:periplasmic space"/>
    <property type="evidence" value="ECO:0007669"/>
    <property type="project" value="UniProtKB-SubCell"/>
</dbReference>
<keyword evidence="12" id="KW-1185">Reference proteome</keyword>
<evidence type="ECO:0000256" key="8">
    <source>
        <dbReference type="PIRSR" id="PIRSR000294-1"/>
    </source>
</evidence>
<feature type="domain" description="Cytochrome c" evidence="10">
    <location>
        <begin position="194"/>
        <end position="303"/>
    </location>
</feature>
<evidence type="ECO:0000313" key="11">
    <source>
        <dbReference type="EMBL" id="PNU05335.1"/>
    </source>
</evidence>
<dbReference type="Gene3D" id="1.10.760.10">
    <property type="entry name" value="Cytochrome c-like domain"/>
    <property type="match status" value="2"/>
</dbReference>
<protein>
    <submittedName>
        <fullName evidence="11">Cytochrome-c peroxidase</fullName>
    </submittedName>
</protein>
<comment type="caution">
    <text evidence="11">The sequence shown here is derived from an EMBL/GenBank/DDBJ whole genome shotgun (WGS) entry which is preliminary data.</text>
</comment>
<dbReference type="RefSeq" id="WP_103095511.1">
    <property type="nucleotide sequence ID" value="NZ_LYMM01000027.1"/>
</dbReference>
<dbReference type="OrthoDB" id="9805202at2"/>
<dbReference type="PROSITE" id="PS51007">
    <property type="entry name" value="CYTC"/>
    <property type="match status" value="2"/>
</dbReference>
<dbReference type="GO" id="GO:0046872">
    <property type="term" value="F:metal ion binding"/>
    <property type="evidence" value="ECO:0007669"/>
    <property type="project" value="UniProtKB-KW"/>
</dbReference>
<feature type="binding site" description="covalent" evidence="8">
    <location>
        <position position="209"/>
    </location>
    <ligand>
        <name>heme c</name>
        <dbReference type="ChEBI" id="CHEBI:61717"/>
        <label>2</label>
    </ligand>
</feature>
<evidence type="ECO:0000256" key="2">
    <source>
        <dbReference type="ARBA" id="ARBA00022617"/>
    </source>
</evidence>
<dbReference type="GO" id="GO:0004130">
    <property type="term" value="F:cytochrome-c peroxidase activity"/>
    <property type="evidence" value="ECO:0007669"/>
    <property type="project" value="TreeGrafter"/>
</dbReference>
<dbReference type="InterPro" id="IPR051395">
    <property type="entry name" value="Cytochrome_c_Peroxidase/MauG"/>
</dbReference>
<evidence type="ECO:0000256" key="5">
    <source>
        <dbReference type="ARBA" id="ARBA00022764"/>
    </source>
</evidence>
<dbReference type="Proteomes" id="UP000236327">
    <property type="component" value="Unassembled WGS sequence"/>
</dbReference>
<keyword evidence="7 9" id="KW-0408">Iron</keyword>
<keyword evidence="11" id="KW-0575">Peroxidase</keyword>
<evidence type="ECO:0000256" key="3">
    <source>
        <dbReference type="ARBA" id="ARBA00022723"/>
    </source>
</evidence>
<sequence>MSIGRGRAGGWALLLASLCLVAGAGLARDAGANREAQIALGRRLFHDGDLSINGTLSCATCHDPRHSFADGVSAHPGAHGEPGLRNVPSLVNVGSLSPLTWGNAALLTLEQQARVPIAGEDPVEMGMKGQEAELTRRLSSNPCYRKLFRAAFPATRGRIDFATVSAALAAFQRTIVSHETDWDHAVRGGPALNAAAARGEALFRGKAGCAGCHSGREFTDLAFHRLSQEPAVPANGDFGLARATGRVDDRGKFRTPSLRNVALTAPYLHDGSADTLADAISRHGIAFSPAETTDIEAFLNVLTDTTVGAEPRYARPGKACELS</sequence>
<evidence type="ECO:0000256" key="1">
    <source>
        <dbReference type="ARBA" id="ARBA00004418"/>
    </source>
</evidence>
<dbReference type="SUPFAM" id="SSF46626">
    <property type="entry name" value="Cytochrome c"/>
    <property type="match status" value="2"/>
</dbReference>
<reference evidence="11 12" key="1">
    <citation type="submission" date="2016-05" db="EMBL/GenBank/DDBJ databases">
        <title>Complete genome sequence of Novosphingobium guangzhouense SA925(T).</title>
        <authorList>
            <person name="Sha S."/>
        </authorList>
    </citation>
    <scope>NUCLEOTIDE SEQUENCE [LARGE SCALE GENOMIC DNA]</scope>
    <source>
        <strain evidence="11 12">SA925</strain>
    </source>
</reference>
<comment type="PTM">
    <text evidence="8">Binds 2 heme groups per subunit.</text>
</comment>
<comment type="subcellular location">
    <subcellularLocation>
        <location evidence="1">Periplasm</location>
    </subcellularLocation>
</comment>
<dbReference type="InterPro" id="IPR009056">
    <property type="entry name" value="Cyt_c-like_dom"/>
</dbReference>
<dbReference type="Pfam" id="PF03150">
    <property type="entry name" value="CCP_MauG"/>
    <property type="match status" value="1"/>
</dbReference>
<feature type="binding site" description="covalent" evidence="8">
    <location>
        <position position="61"/>
    </location>
    <ligand>
        <name>heme c</name>
        <dbReference type="ChEBI" id="CHEBI:61717"/>
        <label>1</label>
    </ligand>
</feature>
<dbReference type="InterPro" id="IPR004852">
    <property type="entry name" value="Di-haem_cyt_c_peroxidsae"/>
</dbReference>
<feature type="binding site" description="covalent" evidence="8">
    <location>
        <position position="212"/>
    </location>
    <ligand>
        <name>heme c</name>
        <dbReference type="ChEBI" id="CHEBI:61717"/>
        <label>2</label>
    </ligand>
</feature>
<name>A0A2K2G2Q6_9SPHN</name>
<organism evidence="11 12">
    <name type="scientific">Novosphingobium guangzhouense</name>
    <dbReference type="NCBI Taxonomy" id="1850347"/>
    <lineage>
        <taxon>Bacteria</taxon>
        <taxon>Pseudomonadati</taxon>
        <taxon>Pseudomonadota</taxon>
        <taxon>Alphaproteobacteria</taxon>
        <taxon>Sphingomonadales</taxon>
        <taxon>Sphingomonadaceae</taxon>
        <taxon>Novosphingobium</taxon>
    </lineage>
</organism>
<dbReference type="PIRSF" id="PIRSF000294">
    <property type="entry name" value="Cytochrome-c_peroxidase"/>
    <property type="match status" value="1"/>
</dbReference>
<evidence type="ECO:0000256" key="7">
    <source>
        <dbReference type="ARBA" id="ARBA00023004"/>
    </source>
</evidence>
<proteinExistence type="predicted"/>
<dbReference type="PANTHER" id="PTHR30600">
    <property type="entry name" value="CYTOCHROME C PEROXIDASE-RELATED"/>
    <property type="match status" value="1"/>
</dbReference>